<keyword evidence="2" id="KW-1133">Transmembrane helix</keyword>
<comment type="caution">
    <text evidence="4">The sequence shown here is derived from an EMBL/GenBank/DDBJ whole genome shotgun (WGS) entry which is preliminary data.</text>
</comment>
<dbReference type="RefSeq" id="WP_121912466.1">
    <property type="nucleotide sequence ID" value="NZ_CP068291.1"/>
</dbReference>
<keyword evidence="6" id="KW-1185">Reference proteome</keyword>
<dbReference type="OrthoDB" id="4966823at2"/>
<proteinExistence type="predicted"/>
<feature type="region of interest" description="Disordered" evidence="1">
    <location>
        <begin position="49"/>
        <end position="87"/>
    </location>
</feature>
<evidence type="ECO:0000313" key="4">
    <source>
        <dbReference type="EMBL" id="RMB56310.1"/>
    </source>
</evidence>
<evidence type="ECO:0000313" key="5">
    <source>
        <dbReference type="Proteomes" id="UP000270649"/>
    </source>
</evidence>
<feature type="compositionally biased region" description="Polar residues" evidence="1">
    <location>
        <begin position="74"/>
        <end position="87"/>
    </location>
</feature>
<dbReference type="Proteomes" id="UP000270649">
    <property type="component" value="Unassembled WGS sequence"/>
</dbReference>
<dbReference type="EMBL" id="JAACBX020000001">
    <property type="protein sequence ID" value="MBM0242781.1"/>
    <property type="molecule type" value="Genomic_DNA"/>
</dbReference>
<name>A0A3M0FU32_9CORY</name>
<dbReference type="GeneID" id="92745021"/>
<reference evidence="4 5" key="1">
    <citation type="submission" date="2018-10" db="EMBL/GenBank/DDBJ databases">
        <title>Corynebacterium macginleyi genome sequencing and assembly of the type strain and two clinical samples.</title>
        <authorList>
            <person name="Bernier A.-M."/>
            <person name="Bernard K."/>
        </authorList>
    </citation>
    <scope>NUCLEOTIDE SEQUENCE [LARGE SCALE GENOMIC DNA]</scope>
    <source>
        <strain evidence="4 5">NML 120205</strain>
    </source>
</reference>
<keyword evidence="2" id="KW-0812">Transmembrane</keyword>
<feature type="transmembrane region" description="Helical" evidence="2">
    <location>
        <begin position="12"/>
        <end position="44"/>
    </location>
</feature>
<protein>
    <submittedName>
        <fullName evidence="4">DUF3329 domain-containing protein</fullName>
    </submittedName>
</protein>
<accession>A0A3M0FU32</accession>
<dbReference type="Proteomes" id="UP001518680">
    <property type="component" value="Unassembled WGS sequence"/>
</dbReference>
<gene>
    <name evidence="4" type="ORF">D9543_11335</name>
    <name evidence="3" type="ORF">GWO63_000200</name>
</gene>
<feature type="compositionally biased region" description="Polar residues" evidence="1">
    <location>
        <begin position="54"/>
        <end position="63"/>
    </location>
</feature>
<evidence type="ECO:0000256" key="1">
    <source>
        <dbReference type="SAM" id="MobiDB-lite"/>
    </source>
</evidence>
<keyword evidence="2" id="KW-0472">Membrane</keyword>
<reference evidence="3 6" key="2">
    <citation type="submission" date="2021-01" db="EMBL/GenBank/DDBJ databases">
        <title>Complete genome sequences of Corynebacterium macginleyi strains isolated from infectious keratitis.</title>
        <authorList>
            <person name="Sagerfors S."/>
            <person name="Poehlein A."/>
            <person name="Soderquist B."/>
            <person name="Bruggemann H."/>
        </authorList>
    </citation>
    <scope>NUCLEOTIDE SEQUENCE [LARGE SCALE GENOMIC DNA]</scope>
    <source>
        <strain evidence="3 6">12T220</strain>
    </source>
</reference>
<evidence type="ECO:0000256" key="2">
    <source>
        <dbReference type="SAM" id="Phobius"/>
    </source>
</evidence>
<evidence type="ECO:0000313" key="6">
    <source>
        <dbReference type="Proteomes" id="UP001518680"/>
    </source>
</evidence>
<evidence type="ECO:0000313" key="3">
    <source>
        <dbReference type="EMBL" id="MBM0242781.1"/>
    </source>
</evidence>
<dbReference type="AlphaFoldDB" id="A0A3M0FU32"/>
<organism evidence="4 5">
    <name type="scientific">Corynebacterium macginleyi</name>
    <dbReference type="NCBI Taxonomy" id="38290"/>
    <lineage>
        <taxon>Bacteria</taxon>
        <taxon>Bacillati</taxon>
        <taxon>Actinomycetota</taxon>
        <taxon>Actinomycetes</taxon>
        <taxon>Mycobacteriales</taxon>
        <taxon>Corynebacteriaceae</taxon>
        <taxon>Corynebacterium</taxon>
    </lineage>
</organism>
<sequence>MLETVLELSGAAMFLVAAVGFGIAGHPLIATACALAAVLIFWFWRPSKFPKNIKGNTSDNPTPQEVREYRKNHPGTSISQAIDSLKS</sequence>
<dbReference type="EMBL" id="REGC01000033">
    <property type="protein sequence ID" value="RMB56310.1"/>
    <property type="molecule type" value="Genomic_DNA"/>
</dbReference>